<comment type="similarity">
    <text evidence="1">Belongs to the SMP-30/CGR1 family.</text>
</comment>
<dbReference type="SUPFAM" id="SSF63829">
    <property type="entry name" value="Calcium-dependent phosphotriesterase"/>
    <property type="match status" value="1"/>
</dbReference>
<feature type="active site" description="Proton donor/acceptor" evidence="2">
    <location>
        <position position="207"/>
    </location>
</feature>
<dbReference type="PANTHER" id="PTHR10907">
    <property type="entry name" value="REGUCALCIN"/>
    <property type="match status" value="1"/>
</dbReference>
<evidence type="ECO:0000313" key="5">
    <source>
        <dbReference type="EMBL" id="UGS35986.1"/>
    </source>
</evidence>
<organism evidence="5 6">
    <name type="scientific">Capillimicrobium parvum</name>
    <dbReference type="NCBI Taxonomy" id="2884022"/>
    <lineage>
        <taxon>Bacteria</taxon>
        <taxon>Bacillati</taxon>
        <taxon>Actinomycetota</taxon>
        <taxon>Thermoleophilia</taxon>
        <taxon>Solirubrobacterales</taxon>
        <taxon>Capillimicrobiaceae</taxon>
        <taxon>Capillimicrobium</taxon>
    </lineage>
</organism>
<feature type="binding site" evidence="3">
    <location>
        <position position="28"/>
    </location>
    <ligand>
        <name>a divalent metal cation</name>
        <dbReference type="ChEBI" id="CHEBI:60240"/>
    </ligand>
</feature>
<evidence type="ECO:0000256" key="2">
    <source>
        <dbReference type="PIRSR" id="PIRSR605511-1"/>
    </source>
</evidence>
<keyword evidence="3" id="KW-0862">Zinc</keyword>
<name>A0A9E7C043_9ACTN</name>
<evidence type="ECO:0000313" key="6">
    <source>
        <dbReference type="Proteomes" id="UP001162834"/>
    </source>
</evidence>
<dbReference type="GO" id="GO:0019853">
    <property type="term" value="P:L-ascorbic acid biosynthetic process"/>
    <property type="evidence" value="ECO:0007669"/>
    <property type="project" value="TreeGrafter"/>
</dbReference>
<dbReference type="InterPro" id="IPR011042">
    <property type="entry name" value="6-blade_b-propeller_TolB-like"/>
</dbReference>
<evidence type="ECO:0000256" key="1">
    <source>
        <dbReference type="ARBA" id="ARBA00008853"/>
    </source>
</evidence>
<gene>
    <name evidence="5" type="ORF">DSM104329_02383</name>
</gene>
<protein>
    <submittedName>
        <fullName evidence="5">6-deoxy-6-sulfogluconolactonase</fullName>
        <ecNumber evidence="5">3.1.1.99</ecNumber>
    </submittedName>
</protein>
<evidence type="ECO:0000256" key="3">
    <source>
        <dbReference type="PIRSR" id="PIRSR605511-2"/>
    </source>
</evidence>
<feature type="binding site" evidence="3">
    <location>
        <position position="158"/>
    </location>
    <ligand>
        <name>a divalent metal cation</name>
        <dbReference type="ChEBI" id="CHEBI:60240"/>
    </ligand>
</feature>
<dbReference type="Proteomes" id="UP001162834">
    <property type="component" value="Chromosome"/>
</dbReference>
<reference evidence="5" key="1">
    <citation type="journal article" date="2022" name="Int. J. Syst. Evol. Microbiol.">
        <title>Pseudomonas aegrilactucae sp. nov. and Pseudomonas morbosilactucae sp. nov., pathogens causing bacterial rot of lettuce in Japan.</title>
        <authorList>
            <person name="Sawada H."/>
            <person name="Fujikawa T."/>
            <person name="Satou M."/>
        </authorList>
    </citation>
    <scope>NUCLEOTIDE SEQUENCE</scope>
    <source>
        <strain evidence="5">0166_1</strain>
    </source>
</reference>
<sequence length="296" mass="31153">MNAASPHSGLPAVPVPVPWGDVSCEIGEGPLWDDRYEELACVDLDAGLVHWIGADTTVTVDCGQPASAVLPRTQGGYLVALEEGVAVLPDRQATPELIAPIDRPPGMAVRCNDAKCDPQGRAWIGTLAATFAPGEGALYRLDHDWTLTRILDGLTLPNGMAWSESGDTMYLVDSRVAVWAFDFDPTAGTLSRRRELITVDPAHGEPDGMAVDLEGGLWIAMYGAGMVRRHSASGAVTDTVRIPAARVTSCAFGGTRHADLFVTTAAEPAGCDAARGGRVFRFTPAVGGRDAQAFAG</sequence>
<comment type="cofactor">
    <cofactor evidence="3">
        <name>Zn(2+)</name>
        <dbReference type="ChEBI" id="CHEBI:29105"/>
    </cofactor>
    <text evidence="3">Binds 1 divalent metal cation per subunit.</text>
</comment>
<dbReference type="GO" id="GO:0005509">
    <property type="term" value="F:calcium ion binding"/>
    <property type="evidence" value="ECO:0007669"/>
    <property type="project" value="TreeGrafter"/>
</dbReference>
<keyword evidence="5" id="KW-0378">Hydrolase</keyword>
<dbReference type="KEGG" id="sbae:DSM104329_02383"/>
<dbReference type="PRINTS" id="PR01790">
    <property type="entry name" value="SMP30FAMILY"/>
</dbReference>
<dbReference type="EC" id="3.1.1.99" evidence="5"/>
<feature type="binding site" evidence="3">
    <location>
        <position position="110"/>
    </location>
    <ligand>
        <name>substrate</name>
    </ligand>
</feature>
<dbReference type="GO" id="GO:0004341">
    <property type="term" value="F:gluconolactonase activity"/>
    <property type="evidence" value="ECO:0007669"/>
    <property type="project" value="TreeGrafter"/>
</dbReference>
<feature type="domain" description="SMP-30/Gluconolactonase/LRE-like region" evidence="4">
    <location>
        <begin position="26"/>
        <end position="265"/>
    </location>
</feature>
<keyword evidence="6" id="KW-1185">Reference proteome</keyword>
<dbReference type="InterPro" id="IPR013658">
    <property type="entry name" value="SGL"/>
</dbReference>
<dbReference type="Gene3D" id="2.120.10.30">
    <property type="entry name" value="TolB, C-terminal domain"/>
    <property type="match status" value="1"/>
</dbReference>
<proteinExistence type="inferred from homology"/>
<dbReference type="EMBL" id="CP087164">
    <property type="protein sequence ID" value="UGS35986.1"/>
    <property type="molecule type" value="Genomic_DNA"/>
</dbReference>
<accession>A0A9E7C043</accession>
<dbReference type="Pfam" id="PF08450">
    <property type="entry name" value="SGL"/>
    <property type="match status" value="1"/>
</dbReference>
<dbReference type="InterPro" id="IPR005511">
    <property type="entry name" value="SMP-30"/>
</dbReference>
<evidence type="ECO:0000259" key="4">
    <source>
        <dbReference type="Pfam" id="PF08450"/>
    </source>
</evidence>
<feature type="binding site" evidence="3">
    <location>
        <position position="112"/>
    </location>
    <ligand>
        <name>substrate</name>
    </ligand>
</feature>
<dbReference type="AlphaFoldDB" id="A0A9E7C043"/>
<keyword evidence="3" id="KW-0479">Metal-binding</keyword>
<dbReference type="PANTHER" id="PTHR10907:SF47">
    <property type="entry name" value="REGUCALCIN"/>
    <property type="match status" value="1"/>
</dbReference>
<feature type="binding site" evidence="3">
    <location>
        <position position="207"/>
    </location>
    <ligand>
        <name>a divalent metal cation</name>
        <dbReference type="ChEBI" id="CHEBI:60240"/>
    </ligand>
</feature>